<proteinExistence type="predicted"/>
<dbReference type="AlphaFoldDB" id="A0A1G7BR78"/>
<evidence type="ECO:0008006" key="3">
    <source>
        <dbReference type="Google" id="ProtNLM"/>
    </source>
</evidence>
<keyword evidence="2" id="KW-1185">Reference proteome</keyword>
<gene>
    <name evidence="1" type="ORF">SAMN05421544_10692</name>
</gene>
<sequence>MEHFGKIEKGIFFDNDIYIYDNKGNKIDYTSYNADGSLTKKETYQYYNKGNLVEYNMYNTNSSLFSKYIFKYYDNWTQAPQGKLNRDNFLQSQQ</sequence>
<dbReference type="RefSeq" id="WP_092736365.1">
    <property type="nucleotide sequence ID" value="NZ_FNAS01000006.1"/>
</dbReference>
<protein>
    <recommendedName>
        <fullName evidence="3">YD repeat-containing protein</fullName>
    </recommendedName>
</protein>
<reference evidence="1 2" key="1">
    <citation type="submission" date="2016-10" db="EMBL/GenBank/DDBJ databases">
        <authorList>
            <person name="de Groot N.N."/>
        </authorList>
    </citation>
    <scope>NUCLEOTIDE SEQUENCE [LARGE SCALE GENOMIC DNA]</scope>
    <source>
        <strain evidence="1 2">DSM 24015</strain>
    </source>
</reference>
<dbReference type="OrthoDB" id="1424807at2"/>
<accession>A0A1G7BR78</accession>
<dbReference type="EMBL" id="FNAS01000006">
    <property type="protein sequence ID" value="SDE29579.1"/>
    <property type="molecule type" value="Genomic_DNA"/>
</dbReference>
<organism evidence="1 2">
    <name type="scientific">Riemerella columbipharyngis</name>
    <dbReference type="NCBI Taxonomy" id="1071918"/>
    <lineage>
        <taxon>Bacteria</taxon>
        <taxon>Pseudomonadati</taxon>
        <taxon>Bacteroidota</taxon>
        <taxon>Flavobacteriia</taxon>
        <taxon>Flavobacteriales</taxon>
        <taxon>Weeksellaceae</taxon>
        <taxon>Riemerella</taxon>
    </lineage>
</organism>
<evidence type="ECO:0000313" key="1">
    <source>
        <dbReference type="EMBL" id="SDE29579.1"/>
    </source>
</evidence>
<dbReference type="Proteomes" id="UP000198517">
    <property type="component" value="Unassembled WGS sequence"/>
</dbReference>
<evidence type="ECO:0000313" key="2">
    <source>
        <dbReference type="Proteomes" id="UP000198517"/>
    </source>
</evidence>
<name>A0A1G7BR78_9FLAO</name>